<reference evidence="2" key="1">
    <citation type="submission" date="2016-10" db="EMBL/GenBank/DDBJ databases">
        <authorList>
            <person name="Varghese N."/>
            <person name="Submissions S."/>
        </authorList>
    </citation>
    <scope>NUCLEOTIDE SEQUENCE [LARGE SCALE GENOMIC DNA]</scope>
    <source>
        <strain evidence="2">LMG 26383,CCUG 61248,R- 45681</strain>
    </source>
</reference>
<dbReference type="Proteomes" id="UP000199664">
    <property type="component" value="Unassembled WGS sequence"/>
</dbReference>
<protein>
    <submittedName>
        <fullName evidence="1">Uncharacterized protein</fullName>
    </submittedName>
</protein>
<name>A0A1H8AG29_9HYPH</name>
<proteinExistence type="predicted"/>
<sequence length="94" mass="10437">MSAAVPTFDEFCRVWPMRDEAERAEARIAFGELPEDQRARAVAGAEVLAAMHQELGGDRKRAARAIRSGGLGGWAELGRMVPEYRELNRRARPA</sequence>
<organism evidence="1 2">
    <name type="scientific">Bosea lupini</name>
    <dbReference type="NCBI Taxonomy" id="1036779"/>
    <lineage>
        <taxon>Bacteria</taxon>
        <taxon>Pseudomonadati</taxon>
        <taxon>Pseudomonadota</taxon>
        <taxon>Alphaproteobacteria</taxon>
        <taxon>Hyphomicrobiales</taxon>
        <taxon>Boseaceae</taxon>
        <taxon>Bosea</taxon>
    </lineage>
</organism>
<gene>
    <name evidence="1" type="ORF">SAMN04515666_11948</name>
</gene>
<accession>A0A1H8AG29</accession>
<dbReference type="AlphaFoldDB" id="A0A1H8AG29"/>
<keyword evidence="2" id="KW-1185">Reference proteome</keyword>
<dbReference type="STRING" id="1036779.SAMN04515666_11948"/>
<evidence type="ECO:0000313" key="1">
    <source>
        <dbReference type="EMBL" id="SEM69715.1"/>
    </source>
</evidence>
<dbReference type="RefSeq" id="WP_091843553.1">
    <property type="nucleotide sequence ID" value="NZ_FOAN01000019.1"/>
</dbReference>
<evidence type="ECO:0000313" key="2">
    <source>
        <dbReference type="Proteomes" id="UP000199664"/>
    </source>
</evidence>
<dbReference type="EMBL" id="FOAN01000019">
    <property type="protein sequence ID" value="SEM69715.1"/>
    <property type="molecule type" value="Genomic_DNA"/>
</dbReference>